<feature type="domain" description="Peptidase S1" evidence="3">
    <location>
        <begin position="157"/>
        <end position="310"/>
    </location>
</feature>
<gene>
    <name evidence="4" type="ORF">APZ42_027083</name>
</gene>
<dbReference type="EMBL" id="LRGB01002167">
    <property type="protein sequence ID" value="KZS08888.1"/>
    <property type="molecule type" value="Genomic_DNA"/>
</dbReference>
<protein>
    <recommendedName>
        <fullName evidence="3">Peptidase S1 domain-containing protein</fullName>
    </recommendedName>
</protein>
<feature type="chain" id="PRO_5007852932" description="Peptidase S1 domain-containing protein" evidence="2">
    <location>
        <begin position="28"/>
        <end position="310"/>
    </location>
</feature>
<comment type="caution">
    <text evidence="4">The sequence shown here is derived from an EMBL/GenBank/DDBJ whole genome shotgun (WGS) entry which is preliminary data.</text>
</comment>
<dbReference type="SMART" id="SM00020">
    <property type="entry name" value="Tryp_SPc"/>
    <property type="match status" value="1"/>
</dbReference>
<organism evidence="4 5">
    <name type="scientific">Daphnia magna</name>
    <dbReference type="NCBI Taxonomy" id="35525"/>
    <lineage>
        <taxon>Eukaryota</taxon>
        <taxon>Metazoa</taxon>
        <taxon>Ecdysozoa</taxon>
        <taxon>Arthropoda</taxon>
        <taxon>Crustacea</taxon>
        <taxon>Branchiopoda</taxon>
        <taxon>Diplostraca</taxon>
        <taxon>Cladocera</taxon>
        <taxon>Anomopoda</taxon>
        <taxon>Daphniidae</taxon>
        <taxon>Daphnia</taxon>
    </lineage>
</organism>
<evidence type="ECO:0000256" key="1">
    <source>
        <dbReference type="ARBA" id="ARBA00023157"/>
    </source>
</evidence>
<dbReference type="Proteomes" id="UP000076858">
    <property type="component" value="Unassembled WGS sequence"/>
</dbReference>
<evidence type="ECO:0000256" key="2">
    <source>
        <dbReference type="SAM" id="SignalP"/>
    </source>
</evidence>
<dbReference type="PANTHER" id="PTHR24252">
    <property type="entry name" value="ACROSIN-RELATED"/>
    <property type="match status" value="1"/>
</dbReference>
<keyword evidence="1" id="KW-1015">Disulfide bond</keyword>
<dbReference type="CDD" id="cd00190">
    <property type="entry name" value="Tryp_SPc"/>
    <property type="match status" value="1"/>
</dbReference>
<dbReference type="STRING" id="35525.A0A164RRY9"/>
<dbReference type="OrthoDB" id="10061449at2759"/>
<dbReference type="InterPro" id="IPR009003">
    <property type="entry name" value="Peptidase_S1_PA"/>
</dbReference>
<accession>A0A164RRY9</accession>
<name>A0A164RRY9_9CRUS</name>
<dbReference type="InterPro" id="IPR001254">
    <property type="entry name" value="Trypsin_dom"/>
</dbReference>
<feature type="signal peptide" evidence="2">
    <location>
        <begin position="1"/>
        <end position="27"/>
    </location>
</feature>
<dbReference type="InterPro" id="IPR018114">
    <property type="entry name" value="TRYPSIN_HIS"/>
</dbReference>
<dbReference type="PRINTS" id="PR00722">
    <property type="entry name" value="CHYMOTRYPSIN"/>
</dbReference>
<dbReference type="GO" id="GO:0004252">
    <property type="term" value="F:serine-type endopeptidase activity"/>
    <property type="evidence" value="ECO:0007669"/>
    <property type="project" value="InterPro"/>
</dbReference>
<proteinExistence type="predicted"/>
<sequence length="310" mass="34177">MGIPKVNDLAAVFVAAVLLLSICPANGGIYRSQDALIFKIDRAADGSFSPKLFPIKQSDFLPINFFLIGGLINPAFLPELNRPRQNTNLYYSNIGPHHPLQELNLYNWLILHPFIFEGVRAAAPPALNSSKDQQTFNRKFKEESSIPCGVGPNTNRIVNGQEAVPNSWPFVVGFKTLGSNTVFCGGSLISETKILTAAHCFERLSLYQLSRKVVKLGMHDRGNDDGEPEDALETIKISSLTIHRMFNRRSFDYDVAIITIEQPVTYSSAISRVCLPSGMEQIDDFAGKSANVMGWGTTSFGNIHSLLTNI</sequence>
<dbReference type="Gene3D" id="2.40.10.10">
    <property type="entry name" value="Trypsin-like serine proteases"/>
    <property type="match status" value="1"/>
</dbReference>
<dbReference type="InterPro" id="IPR043504">
    <property type="entry name" value="Peptidase_S1_PA_chymotrypsin"/>
</dbReference>
<dbReference type="InterPro" id="IPR001314">
    <property type="entry name" value="Peptidase_S1A"/>
</dbReference>
<dbReference type="PROSITE" id="PS00134">
    <property type="entry name" value="TRYPSIN_HIS"/>
    <property type="match status" value="1"/>
</dbReference>
<keyword evidence="5" id="KW-1185">Reference proteome</keyword>
<evidence type="ECO:0000313" key="4">
    <source>
        <dbReference type="EMBL" id="KZS08888.1"/>
    </source>
</evidence>
<keyword evidence="2" id="KW-0732">Signal</keyword>
<dbReference type="PANTHER" id="PTHR24252:SF7">
    <property type="entry name" value="HYALIN"/>
    <property type="match status" value="1"/>
</dbReference>
<evidence type="ECO:0000313" key="5">
    <source>
        <dbReference type="Proteomes" id="UP000076858"/>
    </source>
</evidence>
<dbReference type="SUPFAM" id="SSF50494">
    <property type="entry name" value="Trypsin-like serine proteases"/>
    <property type="match status" value="1"/>
</dbReference>
<dbReference type="FunFam" id="2.40.10.10:FF:000068">
    <property type="entry name" value="transmembrane protease serine 2"/>
    <property type="match status" value="1"/>
</dbReference>
<dbReference type="Pfam" id="PF00089">
    <property type="entry name" value="Trypsin"/>
    <property type="match status" value="1"/>
</dbReference>
<reference evidence="4 5" key="1">
    <citation type="submission" date="2016-03" db="EMBL/GenBank/DDBJ databases">
        <title>EvidentialGene: Evidence-directed Construction of Genes on Genomes.</title>
        <authorList>
            <person name="Gilbert D.G."/>
            <person name="Choi J.-H."/>
            <person name="Mockaitis K."/>
            <person name="Colbourne J."/>
            <person name="Pfrender M."/>
        </authorList>
    </citation>
    <scope>NUCLEOTIDE SEQUENCE [LARGE SCALE GENOMIC DNA]</scope>
    <source>
        <strain evidence="4 5">Xinb3</strain>
        <tissue evidence="4">Complete organism</tissue>
    </source>
</reference>
<dbReference type="AlphaFoldDB" id="A0A164RRY9"/>
<dbReference type="GO" id="GO:0006508">
    <property type="term" value="P:proteolysis"/>
    <property type="evidence" value="ECO:0007669"/>
    <property type="project" value="InterPro"/>
</dbReference>
<evidence type="ECO:0000259" key="3">
    <source>
        <dbReference type="PROSITE" id="PS50240"/>
    </source>
</evidence>
<dbReference type="PROSITE" id="PS50240">
    <property type="entry name" value="TRYPSIN_DOM"/>
    <property type="match status" value="1"/>
</dbReference>